<dbReference type="NCBIfam" id="NF045761">
    <property type="entry name" value="NAMPUrTaseMurU"/>
    <property type="match status" value="1"/>
</dbReference>
<keyword evidence="2" id="KW-0548">Nucleotidyltransferase</keyword>
<reference evidence="4 5" key="1">
    <citation type="submission" date="2018-11" db="EMBL/GenBank/DDBJ databases">
        <title>Draft genome analysis of Rheinheimera mesophila isolated from an industrial waste site.</title>
        <authorList>
            <person name="Yu Q."/>
            <person name="Qi Y."/>
            <person name="Zhang H."/>
            <person name="Lu Y."/>
            <person name="Pu J."/>
        </authorList>
    </citation>
    <scope>NUCLEOTIDE SEQUENCE [LARGE SCALE GENOMIC DNA]</scope>
    <source>
        <strain evidence="4 5">IITR13</strain>
    </source>
</reference>
<keyword evidence="5" id="KW-1185">Reference proteome</keyword>
<dbReference type="EMBL" id="RRCF01000002">
    <property type="protein sequence ID" value="RRJ21247.1"/>
    <property type="molecule type" value="Genomic_DNA"/>
</dbReference>
<gene>
    <name evidence="4" type="ORF">EIK76_10220</name>
</gene>
<accession>A0A3P3QJ89</accession>
<dbReference type="InterPro" id="IPR054790">
    <property type="entry name" value="MurU"/>
</dbReference>
<dbReference type="OrthoDB" id="9788272at2"/>
<dbReference type="GO" id="GO:0016779">
    <property type="term" value="F:nucleotidyltransferase activity"/>
    <property type="evidence" value="ECO:0007669"/>
    <property type="project" value="UniProtKB-KW"/>
</dbReference>
<keyword evidence="1 4" id="KW-0808">Transferase</keyword>
<dbReference type="Gene3D" id="3.90.550.10">
    <property type="entry name" value="Spore Coat Polysaccharide Biosynthesis Protein SpsA, Chain A"/>
    <property type="match status" value="1"/>
</dbReference>
<dbReference type="SUPFAM" id="SSF53448">
    <property type="entry name" value="Nucleotide-diphospho-sugar transferases"/>
    <property type="match status" value="1"/>
</dbReference>
<comment type="caution">
    <text evidence="4">The sequence shown here is derived from an EMBL/GenBank/DDBJ whole genome shotgun (WGS) entry which is preliminary data.</text>
</comment>
<protein>
    <submittedName>
        <fullName evidence="4">Nucleotidyltransferase family protein</fullName>
    </submittedName>
</protein>
<name>A0A3P3QJ89_9GAMM</name>
<evidence type="ECO:0000256" key="1">
    <source>
        <dbReference type="ARBA" id="ARBA00022679"/>
    </source>
</evidence>
<evidence type="ECO:0000313" key="5">
    <source>
        <dbReference type="Proteomes" id="UP000276260"/>
    </source>
</evidence>
<dbReference type="Pfam" id="PF00483">
    <property type="entry name" value="NTP_transferase"/>
    <property type="match status" value="1"/>
</dbReference>
<evidence type="ECO:0000313" key="4">
    <source>
        <dbReference type="EMBL" id="RRJ21247.1"/>
    </source>
</evidence>
<dbReference type="InterPro" id="IPR029044">
    <property type="entry name" value="Nucleotide-diphossugar_trans"/>
</dbReference>
<dbReference type="Proteomes" id="UP000276260">
    <property type="component" value="Unassembled WGS sequence"/>
</dbReference>
<evidence type="ECO:0000259" key="3">
    <source>
        <dbReference type="Pfam" id="PF00483"/>
    </source>
</evidence>
<dbReference type="CDD" id="cd06422">
    <property type="entry name" value="NTP_transferase_like_1"/>
    <property type="match status" value="1"/>
</dbReference>
<dbReference type="PANTHER" id="PTHR43584">
    <property type="entry name" value="NUCLEOTIDYL TRANSFERASE"/>
    <property type="match status" value="1"/>
</dbReference>
<sequence>MRAMILAAGRGERMRPLTDQLPKPLLSVAGKPLIQYHLEALSAAGIRQIVINHAWLGHLLPEYLGTGEQFGVKIQYSDEGAEGLETAGGIKKALPLLGDGPFVVVNGDVFTDYPYPSLKHKLAADCLAHLVLVANPSQHPDGDFGISEQGYALAEAGRCFTFSGIAVYRPEFFEQIPSGKQKLAPYLRQAMQQGKVSAELYQGVWHDIGTVQRLMELSAQLESRHVG</sequence>
<evidence type="ECO:0000256" key="2">
    <source>
        <dbReference type="ARBA" id="ARBA00022695"/>
    </source>
</evidence>
<dbReference type="PANTHER" id="PTHR43584:SF8">
    <property type="entry name" value="N-ACETYLMURAMATE ALPHA-1-PHOSPHATE URIDYLYLTRANSFERASE"/>
    <property type="match status" value="1"/>
</dbReference>
<dbReference type="RefSeq" id="WP_046519093.1">
    <property type="nucleotide sequence ID" value="NZ_LAVS01000007.1"/>
</dbReference>
<feature type="domain" description="Nucleotidyl transferase" evidence="3">
    <location>
        <begin position="3"/>
        <end position="223"/>
    </location>
</feature>
<dbReference type="AlphaFoldDB" id="A0A3P3QJ89"/>
<proteinExistence type="predicted"/>
<dbReference type="InterPro" id="IPR050065">
    <property type="entry name" value="GlmU-like"/>
</dbReference>
<dbReference type="InterPro" id="IPR005835">
    <property type="entry name" value="NTP_transferase_dom"/>
</dbReference>
<organism evidence="4 5">
    <name type="scientific">Rheinheimera mesophila</name>
    <dbReference type="NCBI Taxonomy" id="1547515"/>
    <lineage>
        <taxon>Bacteria</taxon>
        <taxon>Pseudomonadati</taxon>
        <taxon>Pseudomonadota</taxon>
        <taxon>Gammaproteobacteria</taxon>
        <taxon>Chromatiales</taxon>
        <taxon>Chromatiaceae</taxon>
        <taxon>Rheinheimera</taxon>
    </lineage>
</organism>